<dbReference type="EMBL" id="UGLH01000006">
    <property type="protein sequence ID" value="STT81503.1"/>
    <property type="molecule type" value="Genomic_DNA"/>
</dbReference>
<proteinExistence type="predicted"/>
<evidence type="ECO:0000313" key="2">
    <source>
        <dbReference type="Proteomes" id="UP000254340"/>
    </source>
</evidence>
<protein>
    <submittedName>
        <fullName evidence="1">Uncharacterized protein</fullName>
    </submittedName>
</protein>
<dbReference type="AlphaFoldDB" id="A0A377XD89"/>
<reference evidence="1 2" key="1">
    <citation type="submission" date="2018-06" db="EMBL/GenBank/DDBJ databases">
        <authorList>
            <consortium name="Pathogen Informatics"/>
            <person name="Doyle S."/>
        </authorList>
    </citation>
    <scope>NUCLEOTIDE SEQUENCE [LARGE SCALE GENOMIC DNA]</scope>
    <source>
        <strain evidence="1 2">NCTC5047</strain>
    </source>
</reference>
<sequence>MDRQAADNLVIAGRVLVLMFGNQTPGSDARLNLFAYGHVNGNFGRVVAHIGAIHAH</sequence>
<gene>
    <name evidence="1" type="ORF">NCTC5047_02429</name>
</gene>
<evidence type="ECO:0000313" key="1">
    <source>
        <dbReference type="EMBL" id="STT81503.1"/>
    </source>
</evidence>
<accession>A0A377XD89</accession>
<dbReference type="Proteomes" id="UP000254340">
    <property type="component" value="Unassembled WGS sequence"/>
</dbReference>
<organism evidence="1 2">
    <name type="scientific">Klebsiella pneumoniae</name>
    <dbReference type="NCBI Taxonomy" id="573"/>
    <lineage>
        <taxon>Bacteria</taxon>
        <taxon>Pseudomonadati</taxon>
        <taxon>Pseudomonadota</taxon>
        <taxon>Gammaproteobacteria</taxon>
        <taxon>Enterobacterales</taxon>
        <taxon>Enterobacteriaceae</taxon>
        <taxon>Klebsiella/Raoultella group</taxon>
        <taxon>Klebsiella</taxon>
        <taxon>Klebsiella pneumoniae complex</taxon>
    </lineage>
</organism>
<name>A0A377XD89_KLEPN</name>